<dbReference type="InterPro" id="IPR002401">
    <property type="entry name" value="Cyt_P450_E_grp-I"/>
</dbReference>
<dbReference type="InterPro" id="IPR050121">
    <property type="entry name" value="Cytochrome_P450_monoxygenase"/>
</dbReference>
<evidence type="ECO:0000256" key="7">
    <source>
        <dbReference type="SAM" id="Phobius"/>
    </source>
</evidence>
<dbReference type="PRINTS" id="PR00385">
    <property type="entry name" value="P450"/>
</dbReference>
<dbReference type="PANTHER" id="PTHR24305:SF210">
    <property type="entry name" value="CYTOCHROME P450 MONOOXYGENASE ASQL-RELATED"/>
    <property type="match status" value="1"/>
</dbReference>
<dbReference type="InterPro" id="IPR036396">
    <property type="entry name" value="Cyt_P450_sf"/>
</dbReference>
<sequence length="505" mass="57013">MASVLHVGDLIPYLTPLNITVLSIGTCVFYVVGLCVYNIYLHPLSKFPGPKLSACTQIFHSRDWLGGDYPRAIKRLHDKYGPVVRTGPNQLSYSSASSWKDIYGHVGGRKQFLKSAFYEDLRAPNIVSERNPHKHGVMRRTLSHGFSAKALAEQEDLVHQYVDKLISQINVHATGEAGANMVQWYNFTTFDIIGDLAFGDAFGCLEQGKPHFWISMIMDSFKAGAWISVLSRYPYLIQHLPRFISKQALQARKNHMQYSEDQVVKRMAATTTRRDLLSGLVMKQETDEKRTVDEMASHAQVLIIAGSETTATVLSGLSYFLLNNPSKYQRLVEEIRSAFTTYNEIDGITTDRLPYLKAVIEEGLRAYPVVPFGLPRMSPGETVDGVFVPKGTEVFTSSYAATHSEDNFHRPYDFLPERWMDPGSEDKKAASQPFSIGSRGCIGRSLALMEMRMILAKMLWSYDMHAVNPEIDWIAIQRAYVLWEKPELILRYTRRAGIIVPPIDG</sequence>
<evidence type="ECO:0000256" key="6">
    <source>
        <dbReference type="RuleBase" id="RU000461"/>
    </source>
</evidence>
<keyword evidence="7" id="KW-1133">Transmembrane helix</keyword>
<accession>A0ABR3GHA7</accession>
<keyword evidence="3 6" id="KW-0349">Heme</keyword>
<reference evidence="8 9" key="1">
    <citation type="submission" date="2024-02" db="EMBL/GenBank/DDBJ databases">
        <title>Discinaceae phylogenomics.</title>
        <authorList>
            <person name="Dirks A.C."/>
            <person name="James T.Y."/>
        </authorList>
    </citation>
    <scope>NUCLEOTIDE SEQUENCE [LARGE SCALE GENOMIC DNA]</scope>
    <source>
        <strain evidence="8 9">ACD0624</strain>
    </source>
</reference>
<dbReference type="SUPFAM" id="SSF48264">
    <property type="entry name" value="Cytochrome P450"/>
    <property type="match status" value="1"/>
</dbReference>
<protein>
    <recommendedName>
        <fullName evidence="10">Cytochrome P450 monooxygenase</fullName>
    </recommendedName>
</protein>
<evidence type="ECO:0000313" key="9">
    <source>
        <dbReference type="Proteomes" id="UP001447188"/>
    </source>
</evidence>
<keyword evidence="6" id="KW-0503">Monooxygenase</keyword>
<comment type="cofactor">
    <cofactor evidence="1">
        <name>heme</name>
        <dbReference type="ChEBI" id="CHEBI:30413"/>
    </cofactor>
</comment>
<name>A0ABR3GHA7_9PEZI</name>
<dbReference type="PRINTS" id="PR00463">
    <property type="entry name" value="EP450I"/>
</dbReference>
<dbReference type="Pfam" id="PF00067">
    <property type="entry name" value="p450"/>
    <property type="match status" value="1"/>
</dbReference>
<keyword evidence="6" id="KW-0560">Oxidoreductase</keyword>
<dbReference type="Proteomes" id="UP001447188">
    <property type="component" value="Unassembled WGS sequence"/>
</dbReference>
<dbReference type="PROSITE" id="PS00086">
    <property type="entry name" value="CYTOCHROME_P450"/>
    <property type="match status" value="1"/>
</dbReference>
<dbReference type="InterPro" id="IPR017972">
    <property type="entry name" value="Cyt_P450_CS"/>
</dbReference>
<evidence type="ECO:0000313" key="8">
    <source>
        <dbReference type="EMBL" id="KAL0635316.1"/>
    </source>
</evidence>
<evidence type="ECO:0000256" key="1">
    <source>
        <dbReference type="ARBA" id="ARBA00001971"/>
    </source>
</evidence>
<keyword evidence="9" id="KW-1185">Reference proteome</keyword>
<gene>
    <name evidence="8" type="ORF">Q9L58_005705</name>
</gene>
<keyword evidence="5 6" id="KW-0408">Iron</keyword>
<dbReference type="Gene3D" id="1.10.630.10">
    <property type="entry name" value="Cytochrome P450"/>
    <property type="match status" value="1"/>
</dbReference>
<feature type="transmembrane region" description="Helical" evidence="7">
    <location>
        <begin position="20"/>
        <end position="41"/>
    </location>
</feature>
<dbReference type="PANTHER" id="PTHR24305">
    <property type="entry name" value="CYTOCHROME P450"/>
    <property type="match status" value="1"/>
</dbReference>
<comment type="similarity">
    <text evidence="2 6">Belongs to the cytochrome P450 family.</text>
</comment>
<evidence type="ECO:0000256" key="5">
    <source>
        <dbReference type="ARBA" id="ARBA00023004"/>
    </source>
</evidence>
<evidence type="ECO:0000256" key="4">
    <source>
        <dbReference type="ARBA" id="ARBA00022723"/>
    </source>
</evidence>
<evidence type="ECO:0000256" key="2">
    <source>
        <dbReference type="ARBA" id="ARBA00010617"/>
    </source>
</evidence>
<proteinExistence type="inferred from homology"/>
<organism evidence="8 9">
    <name type="scientific">Discina gigas</name>
    <dbReference type="NCBI Taxonomy" id="1032678"/>
    <lineage>
        <taxon>Eukaryota</taxon>
        <taxon>Fungi</taxon>
        <taxon>Dikarya</taxon>
        <taxon>Ascomycota</taxon>
        <taxon>Pezizomycotina</taxon>
        <taxon>Pezizomycetes</taxon>
        <taxon>Pezizales</taxon>
        <taxon>Discinaceae</taxon>
        <taxon>Discina</taxon>
    </lineage>
</organism>
<dbReference type="CDD" id="cd11058">
    <property type="entry name" value="CYP60B-like"/>
    <property type="match status" value="1"/>
</dbReference>
<keyword evidence="4 6" id="KW-0479">Metal-binding</keyword>
<comment type="caution">
    <text evidence="8">The sequence shown here is derived from an EMBL/GenBank/DDBJ whole genome shotgun (WGS) entry which is preliminary data.</text>
</comment>
<dbReference type="InterPro" id="IPR001128">
    <property type="entry name" value="Cyt_P450"/>
</dbReference>
<evidence type="ECO:0000256" key="3">
    <source>
        <dbReference type="ARBA" id="ARBA00022617"/>
    </source>
</evidence>
<keyword evidence="7" id="KW-0812">Transmembrane</keyword>
<dbReference type="EMBL" id="JBBBZM010000072">
    <property type="protein sequence ID" value="KAL0635316.1"/>
    <property type="molecule type" value="Genomic_DNA"/>
</dbReference>
<keyword evidence="7" id="KW-0472">Membrane</keyword>
<evidence type="ECO:0008006" key="10">
    <source>
        <dbReference type="Google" id="ProtNLM"/>
    </source>
</evidence>